<dbReference type="Gene3D" id="3.90.1140.10">
    <property type="entry name" value="Cyclic phosphodiesterase"/>
    <property type="match status" value="1"/>
</dbReference>
<reference evidence="1 2" key="1">
    <citation type="journal article" date="2014" name="Int. J. Syst. Evol. Microbiol.">
        <title>Complete genome sequence of Corynebacterium casei LMG S-19264T (=DSM 44701T), isolated from a smear-ripened cheese.</title>
        <authorList>
            <consortium name="US DOE Joint Genome Institute (JGI-PGF)"/>
            <person name="Walter F."/>
            <person name="Albersmeier A."/>
            <person name="Kalinowski J."/>
            <person name="Ruckert C."/>
        </authorList>
    </citation>
    <scope>NUCLEOTIDE SEQUENCE [LARGE SCALE GENOMIC DNA]</scope>
    <source>
        <strain evidence="1 2">NBRC 111766</strain>
    </source>
</reference>
<gene>
    <name evidence="1" type="ORF">GCM10010873_01420</name>
</gene>
<proteinExistence type="predicted"/>
<dbReference type="EMBL" id="BSPP01000002">
    <property type="protein sequence ID" value="GLS85169.1"/>
    <property type="molecule type" value="Genomic_DNA"/>
</dbReference>
<keyword evidence="2" id="KW-1185">Reference proteome</keyword>
<evidence type="ECO:0000313" key="2">
    <source>
        <dbReference type="Proteomes" id="UP001157355"/>
    </source>
</evidence>
<dbReference type="Proteomes" id="UP001157355">
    <property type="component" value="Unassembled WGS sequence"/>
</dbReference>
<name>A0AA37TNQ7_9RHOB</name>
<dbReference type="AlphaFoldDB" id="A0AA37TNQ7"/>
<dbReference type="InterPro" id="IPR009097">
    <property type="entry name" value="Cyclic_Pdiesterase"/>
</dbReference>
<accession>A0AA37TNQ7</accession>
<dbReference type="RefSeq" id="WP_284323399.1">
    <property type="nucleotide sequence ID" value="NZ_BSPP01000002.1"/>
</dbReference>
<sequence>MTRLGGSVLALALEPTHSAGDLMDGAAEWRKWLDWRTEVLARLAASFDLPPSPFRPHLTLGYFANPYLVAEDDADLAELSDQITNALSGIVLTWQAVGLYRFTSMAKITRVARQKP</sequence>
<protein>
    <submittedName>
        <fullName evidence="1">Uncharacterized protein</fullName>
    </submittedName>
</protein>
<dbReference type="SUPFAM" id="SSF55144">
    <property type="entry name" value="LigT-like"/>
    <property type="match status" value="1"/>
</dbReference>
<comment type="caution">
    <text evidence="1">The sequence shown here is derived from an EMBL/GenBank/DDBJ whole genome shotgun (WGS) entry which is preliminary data.</text>
</comment>
<organism evidence="1 2">
    <name type="scientific">Cypionkella aquatica</name>
    <dbReference type="NCBI Taxonomy" id="1756042"/>
    <lineage>
        <taxon>Bacteria</taxon>
        <taxon>Pseudomonadati</taxon>
        <taxon>Pseudomonadota</taxon>
        <taxon>Alphaproteobacteria</taxon>
        <taxon>Rhodobacterales</taxon>
        <taxon>Paracoccaceae</taxon>
        <taxon>Cypionkella</taxon>
    </lineage>
</organism>
<evidence type="ECO:0000313" key="1">
    <source>
        <dbReference type="EMBL" id="GLS85169.1"/>
    </source>
</evidence>